<name>A0A9N7MR53_STRHE</name>
<organism evidence="3 4">
    <name type="scientific">Striga hermonthica</name>
    <name type="common">Purple witchweed</name>
    <name type="synonym">Buchnera hermonthica</name>
    <dbReference type="NCBI Taxonomy" id="68872"/>
    <lineage>
        <taxon>Eukaryota</taxon>
        <taxon>Viridiplantae</taxon>
        <taxon>Streptophyta</taxon>
        <taxon>Embryophyta</taxon>
        <taxon>Tracheophyta</taxon>
        <taxon>Spermatophyta</taxon>
        <taxon>Magnoliopsida</taxon>
        <taxon>eudicotyledons</taxon>
        <taxon>Gunneridae</taxon>
        <taxon>Pentapetalae</taxon>
        <taxon>asterids</taxon>
        <taxon>lamiids</taxon>
        <taxon>Lamiales</taxon>
        <taxon>Orobanchaceae</taxon>
        <taxon>Buchnereae</taxon>
        <taxon>Striga</taxon>
    </lineage>
</organism>
<reference evidence="3" key="1">
    <citation type="submission" date="2019-12" db="EMBL/GenBank/DDBJ databases">
        <authorList>
            <person name="Scholes J."/>
        </authorList>
    </citation>
    <scope>NUCLEOTIDE SEQUENCE</scope>
</reference>
<dbReference type="Pfam" id="PF00888">
    <property type="entry name" value="Cullin"/>
    <property type="match status" value="1"/>
</dbReference>
<dbReference type="InterPro" id="IPR001373">
    <property type="entry name" value="Cullin_N"/>
</dbReference>
<protein>
    <submittedName>
        <fullName evidence="3">Cullin-1</fullName>
    </submittedName>
</protein>
<dbReference type="GO" id="GO:0031625">
    <property type="term" value="F:ubiquitin protein ligase binding"/>
    <property type="evidence" value="ECO:0007669"/>
    <property type="project" value="InterPro"/>
</dbReference>
<dbReference type="InterPro" id="IPR045093">
    <property type="entry name" value="Cullin"/>
</dbReference>
<gene>
    <name evidence="3" type="ORF">SHERM_17059</name>
</gene>
<dbReference type="AlphaFoldDB" id="A0A9N7MR53"/>
<evidence type="ECO:0000313" key="4">
    <source>
        <dbReference type="Proteomes" id="UP001153555"/>
    </source>
</evidence>
<dbReference type="EMBL" id="CACSLK010015970">
    <property type="protein sequence ID" value="CAA0817482.1"/>
    <property type="molecule type" value="Genomic_DNA"/>
</dbReference>
<dbReference type="InterPro" id="IPR016159">
    <property type="entry name" value="Cullin_repeat-like_dom_sf"/>
</dbReference>
<dbReference type="Proteomes" id="UP001153555">
    <property type="component" value="Unassembled WGS sequence"/>
</dbReference>
<accession>A0A9N7MR53</accession>
<dbReference type="FunFam" id="1.20.1310.10:FF:000001">
    <property type="entry name" value="Cullin 3"/>
    <property type="match status" value="1"/>
</dbReference>
<keyword evidence="4" id="KW-1185">Reference proteome</keyword>
<dbReference type="GO" id="GO:0006511">
    <property type="term" value="P:ubiquitin-dependent protein catabolic process"/>
    <property type="evidence" value="ECO:0007669"/>
    <property type="project" value="InterPro"/>
</dbReference>
<proteinExistence type="inferred from homology"/>
<evidence type="ECO:0000313" key="3">
    <source>
        <dbReference type="EMBL" id="CAA0817482.1"/>
    </source>
</evidence>
<dbReference type="SUPFAM" id="SSF74788">
    <property type="entry name" value="Cullin repeat-like"/>
    <property type="match status" value="1"/>
</dbReference>
<evidence type="ECO:0000256" key="1">
    <source>
        <dbReference type="ARBA" id="ARBA00006019"/>
    </source>
</evidence>
<feature type="domain" description="Cullin N-terminal" evidence="2">
    <location>
        <begin position="29"/>
        <end position="275"/>
    </location>
</feature>
<sequence length="281" mass="32871">MDGGAAVKNLLTFDEAWPILQREGIDKIIHSIETEGQPIRQCFTSEEYMRLYTTVYNVCSPNKLSPEVDKMYDQYRKTFEDYISSKVLPALRGKVNVDLLKELQRRWKNHKIMKMWLTRFFHFIARYYIPFRKLPSLEEISDSAFYSLVYCEMKDQVNDAIISMINKEREGERIDRALMKEILDIYAEISEGSSRNYGEDIEKAIIEATSAFYSRSALNWTTIMSKEEYTRKAEECLQQEKERVSDYMNGLKSKNKVFEAAQNELLDSRASNLGKKNEATS</sequence>
<evidence type="ECO:0000259" key="2">
    <source>
        <dbReference type="Pfam" id="PF00888"/>
    </source>
</evidence>
<dbReference type="PANTHER" id="PTHR11932">
    <property type="entry name" value="CULLIN"/>
    <property type="match status" value="1"/>
</dbReference>
<comment type="similarity">
    <text evidence="1">Belongs to the cullin family.</text>
</comment>
<dbReference type="Gene3D" id="1.20.1310.10">
    <property type="entry name" value="Cullin Repeats"/>
    <property type="match status" value="2"/>
</dbReference>
<dbReference type="OrthoDB" id="27073at2759"/>
<comment type="caution">
    <text evidence="3">The sequence shown here is derived from an EMBL/GenBank/DDBJ whole genome shotgun (WGS) entry which is preliminary data.</text>
</comment>